<keyword evidence="1" id="KW-1133">Transmembrane helix</keyword>
<dbReference type="Proteomes" id="UP000774130">
    <property type="component" value="Unassembled WGS sequence"/>
</dbReference>
<organism evidence="2 3">
    <name type="scientific">Enterococcus alishanensis</name>
    <dbReference type="NCBI Taxonomy" id="1303817"/>
    <lineage>
        <taxon>Bacteria</taxon>
        <taxon>Bacillati</taxon>
        <taxon>Bacillota</taxon>
        <taxon>Bacilli</taxon>
        <taxon>Lactobacillales</taxon>
        <taxon>Enterococcaceae</taxon>
        <taxon>Enterococcus</taxon>
    </lineage>
</organism>
<dbReference type="RefSeq" id="WP_218325580.1">
    <property type="nucleotide sequence ID" value="NZ_JAHUZB010000003.1"/>
</dbReference>
<evidence type="ECO:0000313" key="3">
    <source>
        <dbReference type="Proteomes" id="UP000774130"/>
    </source>
</evidence>
<feature type="transmembrane region" description="Helical" evidence="1">
    <location>
        <begin position="15"/>
        <end position="33"/>
    </location>
</feature>
<evidence type="ECO:0000313" key="2">
    <source>
        <dbReference type="EMBL" id="MBV7390518.1"/>
    </source>
</evidence>
<comment type="caution">
    <text evidence="2">The sequence shown here is derived from an EMBL/GenBank/DDBJ whole genome shotgun (WGS) entry which is preliminary data.</text>
</comment>
<dbReference type="EMBL" id="JAHUZB010000003">
    <property type="protein sequence ID" value="MBV7390518.1"/>
    <property type="molecule type" value="Genomic_DNA"/>
</dbReference>
<feature type="transmembrane region" description="Helical" evidence="1">
    <location>
        <begin position="45"/>
        <end position="63"/>
    </location>
</feature>
<keyword evidence="1" id="KW-0472">Membrane</keyword>
<sequence length="128" mass="15246">MFNWKIFDPSKPANVIYRTLFIFFLLIVGRLIFDLFNHSLSYQHYIFLLPMLLSLFIGYYLTLYTSASLFLQFVIFGIIFFLFFTIINWLQINLQQSSNDLIDFIFILVMSVGFTLNSRDIQKNIKAR</sequence>
<feature type="transmembrane region" description="Helical" evidence="1">
    <location>
        <begin position="69"/>
        <end position="89"/>
    </location>
</feature>
<name>A0ABS6TC81_9ENTE</name>
<proteinExistence type="predicted"/>
<keyword evidence="1" id="KW-0812">Transmembrane</keyword>
<reference evidence="2 3" key="1">
    <citation type="submission" date="2021-06" db="EMBL/GenBank/DDBJ databases">
        <title>Enterococcus alishanensis sp. nov., a novel lactic acid bacterium isolated from fresh coffee beans.</title>
        <authorList>
            <person name="Chen Y.-S."/>
        </authorList>
    </citation>
    <scope>NUCLEOTIDE SEQUENCE [LARGE SCALE GENOMIC DNA]</scope>
    <source>
        <strain evidence="2 3">ALS3</strain>
    </source>
</reference>
<evidence type="ECO:0000256" key="1">
    <source>
        <dbReference type="SAM" id="Phobius"/>
    </source>
</evidence>
<keyword evidence="3" id="KW-1185">Reference proteome</keyword>
<gene>
    <name evidence="2" type="ORF">KUA55_07490</name>
</gene>
<feature type="transmembrane region" description="Helical" evidence="1">
    <location>
        <begin position="101"/>
        <end position="118"/>
    </location>
</feature>
<protein>
    <submittedName>
        <fullName evidence="2">Uncharacterized protein</fullName>
    </submittedName>
</protein>
<accession>A0ABS6TC81</accession>